<sequence>MNAALKNIITDDKLTPLTVLQLGQAMKNFDTATMGSYTMPGTGTMIDKAAVILPDLESATSKKILSVFQGKASLSTTIKGATTTTIATTTTTTLAVIAGTTVPKSSPGYGSGKSTTTTTTTVPKVVIDQDARGVVPPNDPTCQY</sequence>
<reference evidence="1" key="1">
    <citation type="submission" date="2020-05" db="EMBL/GenBank/DDBJ databases">
        <authorList>
            <person name="Chiriac C."/>
            <person name="Salcher M."/>
            <person name="Ghai R."/>
            <person name="Kavagutti S V."/>
        </authorList>
    </citation>
    <scope>NUCLEOTIDE SEQUENCE</scope>
</reference>
<protein>
    <submittedName>
        <fullName evidence="1">Unannotated protein</fullName>
    </submittedName>
</protein>
<gene>
    <name evidence="1" type="ORF">UFOPK1874_01006</name>
</gene>
<accession>A0A6J6I7R9</accession>
<dbReference type="EMBL" id="CAEZUX010000133">
    <property type="protein sequence ID" value="CAB4620387.1"/>
    <property type="molecule type" value="Genomic_DNA"/>
</dbReference>
<name>A0A6J6I7R9_9ZZZZ</name>
<proteinExistence type="predicted"/>
<dbReference type="AlphaFoldDB" id="A0A6J6I7R9"/>
<organism evidence="1">
    <name type="scientific">freshwater metagenome</name>
    <dbReference type="NCBI Taxonomy" id="449393"/>
    <lineage>
        <taxon>unclassified sequences</taxon>
        <taxon>metagenomes</taxon>
        <taxon>ecological metagenomes</taxon>
    </lineage>
</organism>
<evidence type="ECO:0000313" key="1">
    <source>
        <dbReference type="EMBL" id="CAB4620387.1"/>
    </source>
</evidence>